<dbReference type="Pfam" id="PF02367">
    <property type="entry name" value="TsaE"/>
    <property type="match status" value="1"/>
</dbReference>
<keyword evidence="7" id="KW-0547">Nucleotide-binding</keyword>
<evidence type="ECO:0000256" key="4">
    <source>
        <dbReference type="ARBA" id="ARBA00022490"/>
    </source>
</evidence>
<dbReference type="Proteomes" id="UP000258016">
    <property type="component" value="Chromosome"/>
</dbReference>
<keyword evidence="12" id="KW-1185">Reference proteome</keyword>
<dbReference type="RefSeq" id="WP_117352943.1">
    <property type="nucleotide sequence ID" value="NZ_CP020083.1"/>
</dbReference>
<dbReference type="PANTHER" id="PTHR33540">
    <property type="entry name" value="TRNA THREONYLCARBAMOYLADENOSINE BIOSYNTHESIS PROTEIN TSAE"/>
    <property type="match status" value="1"/>
</dbReference>
<organism evidence="11 12">
    <name type="scientific">Blastomonas fulva</name>
    <dbReference type="NCBI Taxonomy" id="1550728"/>
    <lineage>
        <taxon>Bacteria</taxon>
        <taxon>Pseudomonadati</taxon>
        <taxon>Pseudomonadota</taxon>
        <taxon>Alphaproteobacteria</taxon>
        <taxon>Sphingomonadales</taxon>
        <taxon>Sphingomonadaceae</taxon>
        <taxon>Blastomonas</taxon>
    </lineage>
</organism>
<reference evidence="11 12" key="1">
    <citation type="submission" date="2017-03" db="EMBL/GenBank/DDBJ databases">
        <title>Complete genome sequence of Blastomonas fulva degrading microcsystin LR.</title>
        <authorList>
            <person name="Lee H.-g."/>
            <person name="Jin L."/>
            <person name="oh H.-M."/>
        </authorList>
    </citation>
    <scope>NUCLEOTIDE SEQUENCE [LARGE SCALE GENOMIC DNA]</scope>
    <source>
        <strain evidence="11 12">T2</strain>
    </source>
</reference>
<comment type="subcellular location">
    <subcellularLocation>
        <location evidence="1">Cytoplasm</location>
    </subcellularLocation>
</comment>
<dbReference type="GeneID" id="303487064"/>
<name>A0ABM6M9Y6_9SPHN</name>
<gene>
    <name evidence="11" type="ORF">B5J99_15860</name>
</gene>
<comment type="similarity">
    <text evidence="2">Belongs to the TsaE family.</text>
</comment>
<keyword evidence="5" id="KW-0819">tRNA processing</keyword>
<dbReference type="SUPFAM" id="SSF52540">
    <property type="entry name" value="P-loop containing nucleoside triphosphate hydrolases"/>
    <property type="match status" value="1"/>
</dbReference>
<dbReference type="EMBL" id="CP020083">
    <property type="protein sequence ID" value="ASR52753.1"/>
    <property type="molecule type" value="Genomic_DNA"/>
</dbReference>
<evidence type="ECO:0000256" key="8">
    <source>
        <dbReference type="ARBA" id="ARBA00022840"/>
    </source>
</evidence>
<protein>
    <recommendedName>
        <fullName evidence="3">tRNA threonylcarbamoyladenosine biosynthesis protein TsaE</fullName>
    </recommendedName>
    <alternativeName>
        <fullName evidence="10">t(6)A37 threonylcarbamoyladenosine biosynthesis protein TsaE</fullName>
    </alternativeName>
</protein>
<proteinExistence type="inferred from homology"/>
<accession>A0ABM6M9Y6</accession>
<dbReference type="InterPro" id="IPR027417">
    <property type="entry name" value="P-loop_NTPase"/>
</dbReference>
<evidence type="ECO:0000256" key="9">
    <source>
        <dbReference type="ARBA" id="ARBA00022842"/>
    </source>
</evidence>
<evidence type="ECO:0000256" key="5">
    <source>
        <dbReference type="ARBA" id="ARBA00022694"/>
    </source>
</evidence>
<dbReference type="Gene3D" id="3.40.50.300">
    <property type="entry name" value="P-loop containing nucleotide triphosphate hydrolases"/>
    <property type="match status" value="1"/>
</dbReference>
<keyword evidence="8" id="KW-0067">ATP-binding</keyword>
<evidence type="ECO:0000256" key="3">
    <source>
        <dbReference type="ARBA" id="ARBA00019010"/>
    </source>
</evidence>
<dbReference type="NCBIfam" id="TIGR00150">
    <property type="entry name" value="T6A_YjeE"/>
    <property type="match status" value="1"/>
</dbReference>
<sequence length="153" mass="16114">MTLQIASLEAMQALGTALAEVAQPGDVIALSGDLGAGKSTLARAILLALGFAGEVPSPTFALILPYDPPEVRIPVIHADFYRLDGAMELDELGLDAGDPALLIAEWPERVGGLDGPDTLELRIEGTDASERTITAQAGSNWHARWQQIAGDRS</sequence>
<evidence type="ECO:0000313" key="11">
    <source>
        <dbReference type="EMBL" id="ASR52753.1"/>
    </source>
</evidence>
<evidence type="ECO:0000313" key="12">
    <source>
        <dbReference type="Proteomes" id="UP000258016"/>
    </source>
</evidence>
<evidence type="ECO:0000256" key="7">
    <source>
        <dbReference type="ARBA" id="ARBA00022741"/>
    </source>
</evidence>
<evidence type="ECO:0000256" key="10">
    <source>
        <dbReference type="ARBA" id="ARBA00032441"/>
    </source>
</evidence>
<dbReference type="InterPro" id="IPR003442">
    <property type="entry name" value="T6A_TsaE"/>
</dbReference>
<evidence type="ECO:0000256" key="2">
    <source>
        <dbReference type="ARBA" id="ARBA00007599"/>
    </source>
</evidence>
<keyword evidence="9" id="KW-0460">Magnesium</keyword>
<evidence type="ECO:0000256" key="6">
    <source>
        <dbReference type="ARBA" id="ARBA00022723"/>
    </source>
</evidence>
<evidence type="ECO:0000256" key="1">
    <source>
        <dbReference type="ARBA" id="ARBA00004496"/>
    </source>
</evidence>
<keyword evidence="4" id="KW-0963">Cytoplasm</keyword>
<keyword evidence="6" id="KW-0479">Metal-binding</keyword>
<dbReference type="PANTHER" id="PTHR33540:SF2">
    <property type="entry name" value="TRNA THREONYLCARBAMOYLADENOSINE BIOSYNTHESIS PROTEIN TSAE"/>
    <property type="match status" value="1"/>
</dbReference>